<feature type="active site" description="Proton donor" evidence="1">
    <location>
        <position position="82"/>
    </location>
</feature>
<dbReference type="CDD" id="cd07382">
    <property type="entry name" value="MPP_DR1281"/>
    <property type="match status" value="1"/>
</dbReference>
<sequence>MALCFGHAAPMPDFMRILFLGDVMGRAGRKAITENLPQLREAWRLDFVVVNGENASNGMGLKADHAELLLAAGVDCLTLGDHAFDQKDMLQFIEKEPRIIRPLNFAKNAPGRGYRLFNAPGGRKVLVVQALGQVFMKRAFDDPFGAVEAVLKSHPRGGLAQAVIVDMHCEATSEKMAMGHFCNGRASLVVGTHTHVPTADAQILSEGTGYLTDAGMCGDYNSVIGMDKAEPMRRFLTGMPKSRFTPAEGPATLSGVFVETDDRTGAAKSIRMVRHGGLLEEAAP</sequence>
<evidence type="ECO:0000313" key="3">
    <source>
        <dbReference type="EMBL" id="CRL09215.1"/>
    </source>
</evidence>
<feature type="binding site" evidence="2">
    <location>
        <position position="53"/>
    </location>
    <ligand>
        <name>Fe cation</name>
        <dbReference type="ChEBI" id="CHEBI:24875"/>
        <label>2</label>
    </ligand>
</feature>
<dbReference type="SUPFAM" id="SSF56300">
    <property type="entry name" value="Metallo-dependent phosphatases"/>
    <property type="match status" value="1"/>
</dbReference>
<organism evidence="3 4">
    <name type="scientific">Phaeobacter italicus</name>
    <dbReference type="NCBI Taxonomy" id="481446"/>
    <lineage>
        <taxon>Bacteria</taxon>
        <taxon>Pseudomonadati</taxon>
        <taxon>Pseudomonadota</taxon>
        <taxon>Alphaproteobacteria</taxon>
        <taxon>Rhodobacterales</taxon>
        <taxon>Roseobacteraceae</taxon>
        <taxon>Phaeobacter</taxon>
    </lineage>
</organism>
<feature type="binding site" evidence="2">
    <location>
        <position position="193"/>
    </location>
    <ligand>
        <name>Fe cation</name>
        <dbReference type="ChEBI" id="CHEBI:24875"/>
        <label>2</label>
    </ligand>
</feature>
<keyword evidence="2" id="KW-0479">Metal-binding</keyword>
<dbReference type="NCBIfam" id="TIGR00282">
    <property type="entry name" value="TIGR00282 family metallophosphoesterase"/>
    <property type="match status" value="1"/>
</dbReference>
<dbReference type="Gene3D" id="3.60.21.10">
    <property type="match status" value="1"/>
</dbReference>
<dbReference type="Pfam" id="PF13277">
    <property type="entry name" value="YmdB"/>
    <property type="match status" value="1"/>
</dbReference>
<dbReference type="PANTHER" id="PTHR36303">
    <property type="entry name" value="2',3'-CYCLIC-NUCLEOTIDE 2'-PHOSPHODIESTERASE"/>
    <property type="match status" value="1"/>
</dbReference>
<gene>
    <name evidence="3" type="ORF">NIT7321_00044</name>
</gene>
<evidence type="ECO:0000256" key="1">
    <source>
        <dbReference type="PIRSR" id="PIRSR004789-50"/>
    </source>
</evidence>
<dbReference type="Proteomes" id="UP000043764">
    <property type="component" value="Unassembled WGS sequence"/>
</dbReference>
<reference evidence="4" key="1">
    <citation type="submission" date="2015-05" db="EMBL/GenBank/DDBJ databases">
        <authorList>
            <person name="Rodrigo-Torres Lidia"/>
            <person name="Arahal R.David."/>
        </authorList>
    </citation>
    <scope>NUCLEOTIDE SEQUENCE [LARGE SCALE GENOMIC DNA]</scope>
    <source>
        <strain evidence="4">CECT 7321</strain>
    </source>
</reference>
<dbReference type="AlphaFoldDB" id="A0A0H5DCL0"/>
<dbReference type="PIRSF" id="PIRSF004789">
    <property type="entry name" value="DR1281"/>
    <property type="match status" value="1"/>
</dbReference>
<name>A0A0H5DCL0_9RHOB</name>
<evidence type="ECO:0000256" key="2">
    <source>
        <dbReference type="PIRSR" id="PIRSR004789-51"/>
    </source>
</evidence>
<feature type="binding site" evidence="2">
    <location>
        <position position="22"/>
    </location>
    <ligand>
        <name>Fe cation</name>
        <dbReference type="ChEBI" id="CHEBI:24875"/>
        <label>1</label>
    </ligand>
</feature>
<accession>A0A0H5DCL0</accession>
<feature type="binding site" evidence="2">
    <location>
        <position position="195"/>
    </location>
    <ligand>
        <name>Fe cation</name>
        <dbReference type="ChEBI" id="CHEBI:24875"/>
        <label>1</label>
    </ligand>
</feature>
<dbReference type="GO" id="GO:0046872">
    <property type="term" value="F:metal ion binding"/>
    <property type="evidence" value="ECO:0007669"/>
    <property type="project" value="UniProtKB-KW"/>
</dbReference>
<proteinExistence type="predicted"/>
<dbReference type="EMBL" id="CVRL01000001">
    <property type="protein sequence ID" value="CRL09215.1"/>
    <property type="molecule type" value="Genomic_DNA"/>
</dbReference>
<dbReference type="InterPro" id="IPR029052">
    <property type="entry name" value="Metallo-depent_PP-like"/>
</dbReference>
<feature type="binding site" evidence="2">
    <location>
        <position position="53"/>
    </location>
    <ligand>
        <name>Fe cation</name>
        <dbReference type="ChEBI" id="CHEBI:24875"/>
        <label>1</label>
    </ligand>
</feature>
<keyword evidence="4" id="KW-1185">Reference proteome</keyword>
<feature type="binding site" evidence="2">
    <location>
        <position position="54"/>
    </location>
    <ligand>
        <name>Fe cation</name>
        <dbReference type="ChEBI" id="CHEBI:24875"/>
        <label>1</label>
    </ligand>
</feature>
<dbReference type="GO" id="GO:0004113">
    <property type="term" value="F:2',3'-cyclic-nucleotide 3'-phosphodiesterase activity"/>
    <property type="evidence" value="ECO:0007669"/>
    <property type="project" value="TreeGrafter"/>
</dbReference>
<feature type="binding site" evidence="2">
    <location>
        <position position="81"/>
    </location>
    <ligand>
        <name>Fe cation</name>
        <dbReference type="ChEBI" id="CHEBI:24875"/>
        <label>2</label>
    </ligand>
</feature>
<protein>
    <submittedName>
        <fullName evidence="3">Metallophosphoesterase, MG_246/ family</fullName>
    </submittedName>
</protein>
<dbReference type="PANTHER" id="PTHR36303:SF1">
    <property type="entry name" value="2',3'-CYCLIC-NUCLEOTIDE 2'-PHOSPHODIESTERASE"/>
    <property type="match status" value="1"/>
</dbReference>
<feature type="binding site" evidence="2">
    <location>
        <position position="168"/>
    </location>
    <ligand>
        <name>Fe cation</name>
        <dbReference type="ChEBI" id="CHEBI:24875"/>
        <label>2</label>
    </ligand>
</feature>
<dbReference type="InterPro" id="IPR005235">
    <property type="entry name" value="YmdB-like"/>
</dbReference>
<dbReference type="STRING" id="481446.NIT7645_03069"/>
<evidence type="ECO:0000313" key="4">
    <source>
        <dbReference type="Proteomes" id="UP000043764"/>
    </source>
</evidence>